<dbReference type="RefSeq" id="XP_025368060.1">
    <property type="nucleotide sequence ID" value="XM_025516302.1"/>
</dbReference>
<dbReference type="Proteomes" id="UP000245783">
    <property type="component" value="Unassembled WGS sequence"/>
</dbReference>
<feature type="region of interest" description="Disordered" evidence="1">
    <location>
        <begin position="412"/>
        <end position="442"/>
    </location>
</feature>
<evidence type="ECO:0000256" key="1">
    <source>
        <dbReference type="SAM" id="MobiDB-lite"/>
    </source>
</evidence>
<evidence type="ECO:0000313" key="2">
    <source>
        <dbReference type="EMBL" id="PWN40900.1"/>
    </source>
</evidence>
<dbReference type="EMBL" id="KZ819404">
    <property type="protein sequence ID" value="PWN40900.1"/>
    <property type="molecule type" value="Genomic_DNA"/>
</dbReference>
<feature type="compositionally biased region" description="Acidic residues" evidence="1">
    <location>
        <begin position="110"/>
        <end position="123"/>
    </location>
</feature>
<sequence>MNSSSQQSSIAEGATAAEMRVVCADVAKADGEGSAALQEEGVSGQVDVEQAAKERESMNIEFHDACDDLSQDVDWSTTDDDSELSFEDAEVGTNQQFADNVLDQSPPAYEESEALSSDSEDSMTESLSSESNFWPELVRRLMRDVNREEIGRQQAEEHVTALEEQLRGAGLVPIPRPASQGTLAERTAGRLQVQYDQVDREADLHVGQLMDLTIKVDELEEEKGKALADNVELEEKLASSNEAMDSLKKEVWRLREENAAGLARDFEAVETLERERQDAEEDKAELAEHIAQLAAIKQRDDAAIAELKAKVQRLEQTSTRAQLVSSGARTTTLPSRKHLPQQRSAPLARVLPASNAPQPQRQRPSALSRIMQLSDDAGDSSSMRSHEGNTYTAGPRSHSWFKWTNSGLRILHGSPNSSGAISVTANEDDFAGPDSDYSSSLE</sequence>
<name>A0A316VU13_9BASI</name>
<gene>
    <name evidence="2" type="ORF">IE81DRAFT_348848</name>
</gene>
<dbReference type="InParanoid" id="A0A316VU13"/>
<feature type="compositionally biased region" description="Polar residues" evidence="1">
    <location>
        <begin position="320"/>
        <end position="334"/>
    </location>
</feature>
<dbReference type="AlphaFoldDB" id="A0A316VU13"/>
<keyword evidence="3" id="KW-1185">Reference proteome</keyword>
<feature type="compositionally biased region" description="Polar residues" evidence="1">
    <location>
        <begin position="379"/>
        <end position="392"/>
    </location>
</feature>
<feature type="region of interest" description="Disordered" evidence="1">
    <location>
        <begin position="320"/>
        <end position="396"/>
    </location>
</feature>
<proteinExistence type="predicted"/>
<organism evidence="2 3">
    <name type="scientific">Ceraceosorus guamensis</name>
    <dbReference type="NCBI Taxonomy" id="1522189"/>
    <lineage>
        <taxon>Eukaryota</taxon>
        <taxon>Fungi</taxon>
        <taxon>Dikarya</taxon>
        <taxon>Basidiomycota</taxon>
        <taxon>Ustilaginomycotina</taxon>
        <taxon>Exobasidiomycetes</taxon>
        <taxon>Ceraceosorales</taxon>
        <taxon>Ceraceosoraceae</taxon>
        <taxon>Ceraceosorus</taxon>
    </lineage>
</organism>
<dbReference type="GeneID" id="37038172"/>
<reference evidence="2 3" key="1">
    <citation type="journal article" date="2018" name="Mol. Biol. Evol.">
        <title>Broad Genomic Sampling Reveals a Smut Pathogenic Ancestry of the Fungal Clade Ustilaginomycotina.</title>
        <authorList>
            <person name="Kijpornyongpan T."/>
            <person name="Mondo S.J."/>
            <person name="Barry K."/>
            <person name="Sandor L."/>
            <person name="Lee J."/>
            <person name="Lipzen A."/>
            <person name="Pangilinan J."/>
            <person name="LaButti K."/>
            <person name="Hainaut M."/>
            <person name="Henrissat B."/>
            <person name="Grigoriev I.V."/>
            <person name="Spatafora J.W."/>
            <person name="Aime M.C."/>
        </authorList>
    </citation>
    <scope>NUCLEOTIDE SEQUENCE [LARGE SCALE GENOMIC DNA]</scope>
    <source>
        <strain evidence="2 3">MCA 4658</strain>
    </source>
</reference>
<feature type="compositionally biased region" description="Polar residues" evidence="1">
    <location>
        <begin position="355"/>
        <end position="365"/>
    </location>
</feature>
<protein>
    <submittedName>
        <fullName evidence="2">Uncharacterized protein</fullName>
    </submittedName>
</protein>
<dbReference type="OrthoDB" id="10479343at2759"/>
<evidence type="ECO:0000313" key="3">
    <source>
        <dbReference type="Proteomes" id="UP000245783"/>
    </source>
</evidence>
<feature type="compositionally biased region" description="Polar residues" evidence="1">
    <location>
        <begin position="414"/>
        <end position="425"/>
    </location>
</feature>
<feature type="region of interest" description="Disordered" evidence="1">
    <location>
        <begin position="91"/>
        <end position="131"/>
    </location>
</feature>
<accession>A0A316VU13</accession>